<evidence type="ECO:0000256" key="6">
    <source>
        <dbReference type="ARBA" id="ARBA00022842"/>
    </source>
</evidence>
<sequence>MENLRIAVFPGSFDPITLGHESVIRRALPLFDKIIVAIGINADKRCMFPLQTRLAFIRELFKDEPKVEADSFSSLTVDYCRQNHIRFLLRGLRTAADFEFERIVGLSNKLLQPDLETVFLLTDNRYSFINSSVVRDILHHQGDPSAFVPPTVYKMMQDYMAQNRQKEK</sequence>
<comment type="subcellular location">
    <subcellularLocation>
        <location evidence="9">Cytoplasm</location>
    </subcellularLocation>
</comment>
<name>A0A9D9DSV4_9BACT</name>
<dbReference type="GO" id="GO:0004595">
    <property type="term" value="F:pantetheine-phosphate adenylyltransferase activity"/>
    <property type="evidence" value="ECO:0007669"/>
    <property type="project" value="UniProtKB-UniRule"/>
</dbReference>
<evidence type="ECO:0000256" key="1">
    <source>
        <dbReference type="ARBA" id="ARBA00022490"/>
    </source>
</evidence>
<comment type="subunit">
    <text evidence="9">Homohexamer.</text>
</comment>
<comment type="similarity">
    <text evidence="9">Belongs to the bacterial CoaD family.</text>
</comment>
<dbReference type="SUPFAM" id="SSF52374">
    <property type="entry name" value="Nucleotidylyl transferase"/>
    <property type="match status" value="1"/>
</dbReference>
<proteinExistence type="inferred from homology"/>
<feature type="binding site" evidence="9">
    <location>
        <position position="90"/>
    </location>
    <ligand>
        <name>substrate</name>
    </ligand>
</feature>
<feature type="site" description="Transition state stabilizer" evidence="9">
    <location>
        <position position="20"/>
    </location>
</feature>
<dbReference type="InterPro" id="IPR014729">
    <property type="entry name" value="Rossmann-like_a/b/a_fold"/>
</dbReference>
<feature type="binding site" evidence="9">
    <location>
        <position position="76"/>
    </location>
    <ligand>
        <name>substrate</name>
    </ligand>
</feature>
<dbReference type="GO" id="GO:0005524">
    <property type="term" value="F:ATP binding"/>
    <property type="evidence" value="ECO:0007669"/>
    <property type="project" value="UniProtKB-KW"/>
</dbReference>
<feature type="binding site" evidence="9">
    <location>
        <position position="44"/>
    </location>
    <ligand>
        <name>substrate</name>
    </ligand>
</feature>
<organism evidence="11 12">
    <name type="scientific">Candidatus Pullibacteroides excrementavium</name>
    <dbReference type="NCBI Taxonomy" id="2840905"/>
    <lineage>
        <taxon>Bacteria</taxon>
        <taxon>Pseudomonadati</taxon>
        <taxon>Bacteroidota</taxon>
        <taxon>Bacteroidia</taxon>
        <taxon>Bacteroidales</taxon>
        <taxon>Candidatus Pullibacteroides</taxon>
    </lineage>
</organism>
<feature type="binding site" evidence="9">
    <location>
        <begin position="12"/>
        <end position="13"/>
    </location>
    <ligand>
        <name>ATP</name>
        <dbReference type="ChEBI" id="CHEBI:30616"/>
    </ligand>
</feature>
<comment type="pathway">
    <text evidence="9">Cofactor biosynthesis; coenzyme A biosynthesis; CoA from (R)-pantothenate: step 4/5.</text>
</comment>
<keyword evidence="1 9" id="KW-0963">Cytoplasm</keyword>
<feature type="binding site" evidence="9">
    <location>
        <position position="12"/>
    </location>
    <ligand>
        <name>substrate</name>
    </ligand>
</feature>
<protein>
    <recommendedName>
        <fullName evidence="9">Phosphopantetheine adenylyltransferase</fullName>
        <ecNumber evidence="9">2.7.7.3</ecNumber>
    </recommendedName>
    <alternativeName>
        <fullName evidence="9">Dephospho-CoA pyrophosphorylase</fullName>
    </alternativeName>
    <alternativeName>
        <fullName evidence="9">Pantetheine-phosphate adenylyltransferase</fullName>
        <shortName evidence="9">PPAT</shortName>
    </alternativeName>
</protein>
<dbReference type="HAMAP" id="MF_00151">
    <property type="entry name" value="PPAT_bact"/>
    <property type="match status" value="1"/>
</dbReference>
<keyword evidence="6 9" id="KW-0460">Magnesium</keyword>
<dbReference type="NCBIfam" id="TIGR01510">
    <property type="entry name" value="coaD_prev_kdtB"/>
    <property type="match status" value="1"/>
</dbReference>
<dbReference type="InterPro" id="IPR004821">
    <property type="entry name" value="Cyt_trans-like"/>
</dbReference>
<dbReference type="GO" id="GO:0005737">
    <property type="term" value="C:cytoplasm"/>
    <property type="evidence" value="ECO:0007669"/>
    <property type="project" value="UniProtKB-SubCell"/>
</dbReference>
<dbReference type="Gene3D" id="3.40.50.620">
    <property type="entry name" value="HUPs"/>
    <property type="match status" value="1"/>
</dbReference>
<comment type="function">
    <text evidence="9">Reversibly transfers an adenylyl group from ATP to 4'-phosphopantetheine, yielding dephospho-CoA (dPCoA) and pyrophosphate.</text>
</comment>
<dbReference type="EC" id="2.7.7.3" evidence="9"/>
<dbReference type="Pfam" id="PF01467">
    <property type="entry name" value="CTP_transf_like"/>
    <property type="match status" value="1"/>
</dbReference>
<gene>
    <name evidence="9 11" type="primary">coaD</name>
    <name evidence="11" type="ORF">IAB08_09635</name>
</gene>
<dbReference type="GO" id="GO:0015937">
    <property type="term" value="P:coenzyme A biosynthetic process"/>
    <property type="evidence" value="ECO:0007669"/>
    <property type="project" value="UniProtKB-UniRule"/>
</dbReference>
<accession>A0A9D9DSV4</accession>
<evidence type="ECO:0000256" key="8">
    <source>
        <dbReference type="ARBA" id="ARBA00029346"/>
    </source>
</evidence>
<dbReference type="PRINTS" id="PR01020">
    <property type="entry name" value="LPSBIOSNTHSS"/>
</dbReference>
<dbReference type="AlphaFoldDB" id="A0A9D9DSV4"/>
<feature type="binding site" evidence="9">
    <location>
        <position position="20"/>
    </location>
    <ligand>
        <name>ATP</name>
        <dbReference type="ChEBI" id="CHEBI:30616"/>
    </ligand>
</feature>
<reference evidence="11" key="1">
    <citation type="submission" date="2020-10" db="EMBL/GenBank/DDBJ databases">
        <authorList>
            <person name="Gilroy R."/>
        </authorList>
    </citation>
    <scope>NUCLEOTIDE SEQUENCE</scope>
    <source>
        <strain evidence="11">2889</strain>
    </source>
</reference>
<evidence type="ECO:0000256" key="5">
    <source>
        <dbReference type="ARBA" id="ARBA00022840"/>
    </source>
</evidence>
<dbReference type="InterPro" id="IPR001980">
    <property type="entry name" value="PPAT"/>
</dbReference>
<comment type="cofactor">
    <cofactor evidence="9">
        <name>Mg(2+)</name>
        <dbReference type="ChEBI" id="CHEBI:18420"/>
    </cofactor>
</comment>
<evidence type="ECO:0000256" key="7">
    <source>
        <dbReference type="ARBA" id="ARBA00022993"/>
    </source>
</evidence>
<keyword evidence="3 9" id="KW-0548">Nucleotidyltransferase</keyword>
<keyword evidence="7 9" id="KW-0173">Coenzyme A biosynthesis</keyword>
<evidence type="ECO:0000256" key="4">
    <source>
        <dbReference type="ARBA" id="ARBA00022741"/>
    </source>
</evidence>
<dbReference type="CDD" id="cd02163">
    <property type="entry name" value="PPAT"/>
    <property type="match status" value="1"/>
</dbReference>
<reference evidence="11" key="2">
    <citation type="journal article" date="2021" name="PeerJ">
        <title>Extensive microbial diversity within the chicken gut microbiome revealed by metagenomics and culture.</title>
        <authorList>
            <person name="Gilroy R."/>
            <person name="Ravi A."/>
            <person name="Getino M."/>
            <person name="Pursley I."/>
            <person name="Horton D.L."/>
            <person name="Alikhan N.F."/>
            <person name="Baker D."/>
            <person name="Gharbi K."/>
            <person name="Hall N."/>
            <person name="Watson M."/>
            <person name="Adriaenssens E.M."/>
            <person name="Foster-Nyarko E."/>
            <person name="Jarju S."/>
            <person name="Secka A."/>
            <person name="Antonio M."/>
            <person name="Oren A."/>
            <person name="Chaudhuri R.R."/>
            <person name="La Ragione R."/>
            <person name="Hildebrand F."/>
            <person name="Pallen M.J."/>
        </authorList>
    </citation>
    <scope>NUCLEOTIDE SEQUENCE</scope>
    <source>
        <strain evidence="11">2889</strain>
    </source>
</reference>
<feature type="binding site" evidence="9">
    <location>
        <begin position="126"/>
        <end position="132"/>
    </location>
    <ligand>
        <name>ATP</name>
        <dbReference type="ChEBI" id="CHEBI:30616"/>
    </ligand>
</feature>
<feature type="binding site" evidence="9">
    <location>
        <position position="101"/>
    </location>
    <ligand>
        <name>ATP</name>
        <dbReference type="ChEBI" id="CHEBI:30616"/>
    </ligand>
</feature>
<keyword evidence="5 9" id="KW-0067">ATP-binding</keyword>
<evidence type="ECO:0000313" key="12">
    <source>
        <dbReference type="Proteomes" id="UP000823612"/>
    </source>
</evidence>
<dbReference type="EMBL" id="JADIMZ010000147">
    <property type="protein sequence ID" value="MBO8433532.1"/>
    <property type="molecule type" value="Genomic_DNA"/>
</dbReference>
<keyword evidence="2 9" id="KW-0808">Transferase</keyword>
<feature type="domain" description="Cytidyltransferase-like" evidence="10">
    <location>
        <begin position="8"/>
        <end position="136"/>
    </location>
</feature>
<dbReference type="PANTHER" id="PTHR21342:SF1">
    <property type="entry name" value="PHOSPHOPANTETHEINE ADENYLYLTRANSFERASE"/>
    <property type="match status" value="1"/>
</dbReference>
<feature type="binding site" evidence="9">
    <location>
        <begin position="91"/>
        <end position="93"/>
    </location>
    <ligand>
        <name>ATP</name>
        <dbReference type="ChEBI" id="CHEBI:30616"/>
    </ligand>
</feature>
<dbReference type="PANTHER" id="PTHR21342">
    <property type="entry name" value="PHOSPHOPANTETHEINE ADENYLYLTRANSFERASE"/>
    <property type="match status" value="1"/>
</dbReference>
<dbReference type="NCBIfam" id="TIGR00125">
    <property type="entry name" value="cyt_tran_rel"/>
    <property type="match status" value="1"/>
</dbReference>
<evidence type="ECO:0000259" key="10">
    <source>
        <dbReference type="Pfam" id="PF01467"/>
    </source>
</evidence>
<evidence type="ECO:0000313" key="11">
    <source>
        <dbReference type="EMBL" id="MBO8433532.1"/>
    </source>
</evidence>
<evidence type="ECO:0000256" key="9">
    <source>
        <dbReference type="HAMAP-Rule" id="MF_00151"/>
    </source>
</evidence>
<keyword evidence="4 9" id="KW-0547">Nucleotide-binding</keyword>
<evidence type="ECO:0000256" key="2">
    <source>
        <dbReference type="ARBA" id="ARBA00022679"/>
    </source>
</evidence>
<evidence type="ECO:0000256" key="3">
    <source>
        <dbReference type="ARBA" id="ARBA00022695"/>
    </source>
</evidence>
<dbReference type="Proteomes" id="UP000823612">
    <property type="component" value="Unassembled WGS sequence"/>
</dbReference>
<comment type="caution">
    <text evidence="11">The sequence shown here is derived from an EMBL/GenBank/DDBJ whole genome shotgun (WGS) entry which is preliminary data.</text>
</comment>
<comment type="catalytic activity">
    <reaction evidence="8 9">
        <text>(R)-4'-phosphopantetheine + ATP + H(+) = 3'-dephospho-CoA + diphosphate</text>
        <dbReference type="Rhea" id="RHEA:19801"/>
        <dbReference type="ChEBI" id="CHEBI:15378"/>
        <dbReference type="ChEBI" id="CHEBI:30616"/>
        <dbReference type="ChEBI" id="CHEBI:33019"/>
        <dbReference type="ChEBI" id="CHEBI:57328"/>
        <dbReference type="ChEBI" id="CHEBI:61723"/>
        <dbReference type="EC" id="2.7.7.3"/>
    </reaction>
</comment>